<evidence type="ECO:0000313" key="5">
    <source>
        <dbReference type="Proteomes" id="UP000198462"/>
    </source>
</evidence>
<protein>
    <recommendedName>
        <fullName evidence="6">Outer membrane protein H</fullName>
    </recommendedName>
</protein>
<keyword evidence="5" id="KW-1185">Reference proteome</keyword>
<feature type="compositionally biased region" description="Low complexity" evidence="2">
    <location>
        <begin position="197"/>
        <end position="207"/>
    </location>
</feature>
<evidence type="ECO:0000313" key="4">
    <source>
        <dbReference type="EMBL" id="OWV34129.1"/>
    </source>
</evidence>
<feature type="coiled-coil region" evidence="1">
    <location>
        <begin position="51"/>
        <end position="113"/>
    </location>
</feature>
<dbReference type="AlphaFoldDB" id="A0A219B8J8"/>
<keyword evidence="3" id="KW-0732">Signal</keyword>
<comment type="caution">
    <text evidence="4">The sequence shown here is derived from an EMBL/GenBank/DDBJ whole genome shotgun (WGS) entry which is preliminary data.</text>
</comment>
<proteinExistence type="predicted"/>
<organism evidence="4 5">
    <name type="scientific">Pacificimonas flava</name>
    <dbReference type="NCBI Taxonomy" id="1234595"/>
    <lineage>
        <taxon>Bacteria</taxon>
        <taxon>Pseudomonadati</taxon>
        <taxon>Pseudomonadota</taxon>
        <taxon>Alphaproteobacteria</taxon>
        <taxon>Sphingomonadales</taxon>
        <taxon>Sphingosinicellaceae</taxon>
        <taxon>Pacificimonas</taxon>
    </lineage>
</organism>
<feature type="chain" id="PRO_5012985038" description="Outer membrane protein H" evidence="3">
    <location>
        <begin position="24"/>
        <end position="207"/>
    </location>
</feature>
<evidence type="ECO:0000256" key="1">
    <source>
        <dbReference type="SAM" id="Coils"/>
    </source>
</evidence>
<evidence type="ECO:0000256" key="2">
    <source>
        <dbReference type="SAM" id="MobiDB-lite"/>
    </source>
</evidence>
<dbReference type="InterPro" id="IPR024930">
    <property type="entry name" value="Skp_dom_sf"/>
</dbReference>
<keyword evidence="1" id="KW-0175">Coiled coil</keyword>
<dbReference type="GO" id="GO:0051082">
    <property type="term" value="F:unfolded protein binding"/>
    <property type="evidence" value="ECO:0007669"/>
    <property type="project" value="InterPro"/>
</dbReference>
<feature type="signal peptide" evidence="3">
    <location>
        <begin position="1"/>
        <end position="23"/>
    </location>
</feature>
<accession>A0A219B8J8</accession>
<dbReference type="Proteomes" id="UP000198462">
    <property type="component" value="Unassembled WGS sequence"/>
</dbReference>
<dbReference type="OrthoDB" id="7427936at2"/>
<sequence length="207" mass="22379">MFKTMTTAAALAALTAAAAPAFAQANTVGVLDAQGAIRSSQAYQAAVQQLRTQYATQIQQREQRAQALQTELQQLAQQLQTAAQQPNADQNALRQQQAQLQQRQQAAQQELAQYDQPIARAEAYIAEQVQVQLDASVRAAMQATGTELAVRPEAVLLALNPDAANITDDTVLQLNQRIQSVQITPPEGWQPGQTLSAARQAAQPQQQ</sequence>
<feature type="region of interest" description="Disordered" evidence="2">
    <location>
        <begin position="184"/>
        <end position="207"/>
    </location>
</feature>
<gene>
    <name evidence="4" type="ORF">B5C34_12090</name>
</gene>
<dbReference type="Pfam" id="PF03938">
    <property type="entry name" value="OmpH"/>
    <property type="match status" value="1"/>
</dbReference>
<name>A0A219B8J8_9SPHN</name>
<dbReference type="SUPFAM" id="SSF111384">
    <property type="entry name" value="OmpH-like"/>
    <property type="match status" value="1"/>
</dbReference>
<dbReference type="InterPro" id="IPR005632">
    <property type="entry name" value="Chaperone_Skp"/>
</dbReference>
<evidence type="ECO:0000256" key="3">
    <source>
        <dbReference type="SAM" id="SignalP"/>
    </source>
</evidence>
<dbReference type="Gene3D" id="3.30.910.20">
    <property type="entry name" value="Skp domain"/>
    <property type="match status" value="1"/>
</dbReference>
<dbReference type="RefSeq" id="WP_088712826.1">
    <property type="nucleotide sequence ID" value="NZ_NFZT01000001.1"/>
</dbReference>
<evidence type="ECO:0008006" key="6">
    <source>
        <dbReference type="Google" id="ProtNLM"/>
    </source>
</evidence>
<reference evidence="5" key="1">
    <citation type="submission" date="2017-05" db="EMBL/GenBank/DDBJ databases">
        <authorList>
            <person name="Lin X."/>
        </authorList>
    </citation>
    <scope>NUCLEOTIDE SEQUENCE [LARGE SCALE GENOMIC DNA]</scope>
    <source>
        <strain evidence="5">JLT2012</strain>
    </source>
</reference>
<dbReference type="SMART" id="SM00935">
    <property type="entry name" value="OmpH"/>
    <property type="match status" value="1"/>
</dbReference>
<dbReference type="EMBL" id="NFZT01000001">
    <property type="protein sequence ID" value="OWV34129.1"/>
    <property type="molecule type" value="Genomic_DNA"/>
</dbReference>